<evidence type="ECO:0000313" key="2">
    <source>
        <dbReference type="EMBL" id="KZV24853.1"/>
    </source>
</evidence>
<dbReference type="EMBL" id="KV012500">
    <property type="protein sequence ID" value="KZV24853.1"/>
    <property type="molecule type" value="Genomic_DNA"/>
</dbReference>
<keyword evidence="3" id="KW-1185">Reference proteome</keyword>
<feature type="region of interest" description="Disordered" evidence="1">
    <location>
        <begin position="41"/>
        <end position="73"/>
    </location>
</feature>
<dbReference type="Proteomes" id="UP000250235">
    <property type="component" value="Unassembled WGS sequence"/>
</dbReference>
<dbReference type="PANTHER" id="PTHR48238">
    <property type="entry name" value="BNACNNG09570D PROTEIN"/>
    <property type="match status" value="1"/>
</dbReference>
<organism evidence="2 3">
    <name type="scientific">Dorcoceras hygrometricum</name>
    <dbReference type="NCBI Taxonomy" id="472368"/>
    <lineage>
        <taxon>Eukaryota</taxon>
        <taxon>Viridiplantae</taxon>
        <taxon>Streptophyta</taxon>
        <taxon>Embryophyta</taxon>
        <taxon>Tracheophyta</taxon>
        <taxon>Spermatophyta</taxon>
        <taxon>Magnoliopsida</taxon>
        <taxon>eudicotyledons</taxon>
        <taxon>Gunneridae</taxon>
        <taxon>Pentapetalae</taxon>
        <taxon>asterids</taxon>
        <taxon>lamiids</taxon>
        <taxon>Lamiales</taxon>
        <taxon>Gesneriaceae</taxon>
        <taxon>Didymocarpoideae</taxon>
        <taxon>Trichosporeae</taxon>
        <taxon>Loxocarpinae</taxon>
        <taxon>Dorcoceras</taxon>
    </lineage>
</organism>
<evidence type="ECO:0000256" key="1">
    <source>
        <dbReference type="SAM" id="MobiDB-lite"/>
    </source>
</evidence>
<gene>
    <name evidence="2" type="ORF">F511_14736</name>
</gene>
<proteinExistence type="predicted"/>
<sequence>MIHAESTLLKLKQGSQCCQNSTSEASAMAYTHNTIATHTPEELMSDADCSSAESSPNLSGCSRSTHSSNENQSTNMSIIYMFSNYKLSKHAESSVDKRDMNMESCYASSSNFSPTSKDS</sequence>
<reference evidence="2 3" key="1">
    <citation type="journal article" date="2015" name="Proc. Natl. Acad. Sci. U.S.A.">
        <title>The resurrection genome of Boea hygrometrica: A blueprint for survival of dehydration.</title>
        <authorList>
            <person name="Xiao L."/>
            <person name="Yang G."/>
            <person name="Zhang L."/>
            <person name="Yang X."/>
            <person name="Zhao S."/>
            <person name="Ji Z."/>
            <person name="Zhou Q."/>
            <person name="Hu M."/>
            <person name="Wang Y."/>
            <person name="Chen M."/>
            <person name="Xu Y."/>
            <person name="Jin H."/>
            <person name="Xiao X."/>
            <person name="Hu G."/>
            <person name="Bao F."/>
            <person name="Hu Y."/>
            <person name="Wan P."/>
            <person name="Li L."/>
            <person name="Deng X."/>
            <person name="Kuang T."/>
            <person name="Xiang C."/>
            <person name="Zhu J.K."/>
            <person name="Oliver M.J."/>
            <person name="He Y."/>
        </authorList>
    </citation>
    <scope>NUCLEOTIDE SEQUENCE [LARGE SCALE GENOMIC DNA]</scope>
    <source>
        <strain evidence="3">cv. XS01</strain>
    </source>
</reference>
<feature type="compositionally biased region" description="Polar residues" evidence="1">
    <location>
        <begin position="51"/>
        <end position="73"/>
    </location>
</feature>
<dbReference type="PANTHER" id="PTHR48238:SF1">
    <property type="entry name" value="(RAPE) HYPOTHETICAL PROTEIN"/>
    <property type="match status" value="1"/>
</dbReference>
<dbReference type="OrthoDB" id="60860at2759"/>
<protein>
    <submittedName>
        <fullName evidence="2">Uncharacterized protein</fullName>
    </submittedName>
</protein>
<dbReference type="AlphaFoldDB" id="A0A2Z7ATN6"/>
<accession>A0A2Z7ATN6</accession>
<name>A0A2Z7ATN6_9LAMI</name>
<evidence type="ECO:0000313" key="3">
    <source>
        <dbReference type="Proteomes" id="UP000250235"/>
    </source>
</evidence>